<proteinExistence type="predicted"/>
<keyword evidence="1" id="KW-0472">Membrane</keyword>
<keyword evidence="1" id="KW-1133">Transmembrane helix</keyword>
<accession>A0ABY1QV24</accession>
<dbReference type="EMBL" id="FXUL01000040">
    <property type="protein sequence ID" value="SMP80974.1"/>
    <property type="molecule type" value="Genomic_DNA"/>
</dbReference>
<evidence type="ECO:0000313" key="3">
    <source>
        <dbReference type="Proteomes" id="UP001158049"/>
    </source>
</evidence>
<evidence type="ECO:0000313" key="2">
    <source>
        <dbReference type="EMBL" id="SMP80974.1"/>
    </source>
</evidence>
<organism evidence="2 3">
    <name type="scientific">Noviherbaspirillum suwonense</name>
    <dbReference type="NCBI Taxonomy" id="1224511"/>
    <lineage>
        <taxon>Bacteria</taxon>
        <taxon>Pseudomonadati</taxon>
        <taxon>Pseudomonadota</taxon>
        <taxon>Betaproteobacteria</taxon>
        <taxon>Burkholderiales</taxon>
        <taxon>Oxalobacteraceae</taxon>
        <taxon>Noviherbaspirillum</taxon>
    </lineage>
</organism>
<name>A0ABY1QV24_9BURK</name>
<gene>
    <name evidence="2" type="ORF">SAMN06295970_14018</name>
</gene>
<keyword evidence="3" id="KW-1185">Reference proteome</keyword>
<protein>
    <submittedName>
        <fullName evidence="2">Permease MlaE</fullName>
    </submittedName>
</protein>
<sequence length="58" mass="6242">MIKSTVFGVAVTFIALYHGYETRPTLGGAARATTHIVVISSLTVLALDFLLTALMFNK</sequence>
<reference evidence="2 3" key="1">
    <citation type="submission" date="2017-05" db="EMBL/GenBank/DDBJ databases">
        <authorList>
            <person name="Varghese N."/>
            <person name="Submissions S."/>
        </authorList>
    </citation>
    <scope>NUCLEOTIDE SEQUENCE [LARGE SCALE GENOMIC DNA]</scope>
    <source>
        <strain evidence="2 3">DSM 26001</strain>
    </source>
</reference>
<dbReference type="PANTHER" id="PTHR30188:SF4">
    <property type="entry name" value="PROTEIN TRIGALACTOSYLDIACYLGLYCEROL 1, CHLOROPLASTIC"/>
    <property type="match status" value="1"/>
</dbReference>
<dbReference type="Pfam" id="PF02405">
    <property type="entry name" value="MlaE"/>
    <property type="match status" value="1"/>
</dbReference>
<feature type="transmembrane region" description="Helical" evidence="1">
    <location>
        <begin position="37"/>
        <end position="56"/>
    </location>
</feature>
<keyword evidence="1" id="KW-0812">Transmembrane</keyword>
<dbReference type="Proteomes" id="UP001158049">
    <property type="component" value="Unassembled WGS sequence"/>
</dbReference>
<evidence type="ECO:0000256" key="1">
    <source>
        <dbReference type="SAM" id="Phobius"/>
    </source>
</evidence>
<comment type="caution">
    <text evidence="2">The sequence shown here is derived from an EMBL/GenBank/DDBJ whole genome shotgun (WGS) entry which is preliminary data.</text>
</comment>
<dbReference type="InterPro" id="IPR030802">
    <property type="entry name" value="Permease_MalE"/>
</dbReference>
<dbReference type="PANTHER" id="PTHR30188">
    <property type="entry name" value="ABC TRANSPORTER PERMEASE PROTEIN-RELATED"/>
    <property type="match status" value="1"/>
</dbReference>